<sequence>MALYCLCGECKVRDMQAGITPWCIRDIDRGPASEILGNLFAYVERVGKENYDSREYVTYRREQMGLPASEREEWLRHLEGLDREALGARQKATLDGLLKMLREEDLRKSPCVT</sequence>
<dbReference type="KEGG" id="vg:77953993"/>
<dbReference type="EMBL" id="OL549192">
    <property type="protein sequence ID" value="UIW13529.1"/>
    <property type="molecule type" value="Genomic_DNA"/>
</dbReference>
<dbReference type="Proteomes" id="UP001201500">
    <property type="component" value="Segment"/>
</dbReference>
<name>A0AA48Y425_9CAUD</name>
<gene>
    <name evidence="1" type="primary">45</name>
    <name evidence="1" type="ORF">SEA_LIZALICA_45</name>
</gene>
<reference evidence="1 2" key="1">
    <citation type="submission" date="2021-11" db="EMBL/GenBank/DDBJ databases">
        <authorList>
            <person name="Ristovski M."/>
            <person name="Furlong K.P."/>
            <person name="Abdelaal M.M."/>
            <person name="Barwitzki K."/>
            <person name="Chandra A."/>
            <person name="Elkbouli M.A."/>
            <person name="Galimova E."/>
            <person name="Ghanmi N."/>
            <person name="Hurtubise C."/>
            <person name="Islam M.S."/>
            <person name="Madani M.T."/>
            <person name="Muller N."/>
            <person name="Park H.A."/>
            <person name="Petrova A."/>
            <person name="Salaheddin T."/>
            <person name="Salikini A."/>
            <person name="Sarakbi R.J."/>
            <person name="Suliman I."/>
            <person name="Turenne M."/>
            <person name="Uppal M."/>
            <person name="Wu A.J."/>
            <person name="Yan M.L."/>
            <person name="Znamenski E."/>
            <person name="Hastings E.M."/>
            <person name="Saal A.P."/>
            <person name="Sandouka T."/>
            <person name="Tran A."/>
            <person name="Tremblay V."/>
            <person name="Williams E."/>
            <person name="Giles L.L."/>
            <person name="McCarthy L."/>
            <person name="Wheaton K.A."/>
            <person name="Chan K."/>
            <person name="Rudner A.D."/>
            <person name="Beyer A.R."/>
            <person name="Chong R.A."/>
            <person name="Edgington N.P."/>
            <person name="Freise A.C."/>
            <person name="Garcia Costas A.M."/>
            <person name="Gibb B.P."/>
            <person name="Klyczek K.K."/>
            <person name="Swerdlow S.J."/>
            <person name="Garlena R.A."/>
            <person name="Russell D.A."/>
            <person name="Jacobs-Sera D."/>
            <person name="Hatfull G.F."/>
        </authorList>
    </citation>
    <scope>NUCLEOTIDE SEQUENCE [LARGE SCALE GENOMIC DNA]</scope>
</reference>
<evidence type="ECO:0000313" key="2">
    <source>
        <dbReference type="Proteomes" id="UP001201500"/>
    </source>
</evidence>
<dbReference type="GeneID" id="77953993"/>
<keyword evidence="2" id="KW-1185">Reference proteome</keyword>
<evidence type="ECO:0000313" key="1">
    <source>
        <dbReference type="EMBL" id="UIW13529.1"/>
    </source>
</evidence>
<organism evidence="1 2">
    <name type="scientific">Arthrobacter phage Lizalica</name>
    <dbReference type="NCBI Taxonomy" id="2832319"/>
    <lineage>
        <taxon>Viruses</taxon>
        <taxon>Duplodnaviria</taxon>
        <taxon>Heunggongvirae</taxon>
        <taxon>Uroviricota</taxon>
        <taxon>Caudoviricetes</taxon>
        <taxon>Casidaviridae</taxon>
        <taxon>Yangvirus</taxon>
        <taxon>Yangvirus lizalica</taxon>
    </lineage>
</organism>
<proteinExistence type="predicted"/>
<dbReference type="RefSeq" id="YP_010677610.1">
    <property type="nucleotide sequence ID" value="NC_071023.1"/>
</dbReference>
<protein>
    <submittedName>
        <fullName evidence="1">Uncharacterized protein</fullName>
    </submittedName>
</protein>
<accession>A0AA48Y425</accession>